<accession>A0A9X3F098</accession>
<dbReference type="EMBL" id="JAPNKE010000002">
    <property type="protein sequence ID" value="MCY1013598.1"/>
    <property type="molecule type" value="Genomic_DNA"/>
</dbReference>
<comment type="caution">
    <text evidence="1">The sequence shown here is derived from an EMBL/GenBank/DDBJ whole genome shotgun (WGS) entry which is preliminary data.</text>
</comment>
<evidence type="ECO:0000313" key="2">
    <source>
        <dbReference type="Proteomes" id="UP001150924"/>
    </source>
</evidence>
<gene>
    <name evidence="1" type="ORF">OV079_50335</name>
</gene>
<dbReference type="RefSeq" id="WP_267777662.1">
    <property type="nucleotide sequence ID" value="NZ_JAPNKE010000002.1"/>
</dbReference>
<protein>
    <recommendedName>
        <fullName evidence="3">Lipoprotein</fullName>
    </recommendedName>
</protein>
<dbReference type="PROSITE" id="PS51257">
    <property type="entry name" value="PROKAR_LIPOPROTEIN"/>
    <property type="match status" value="1"/>
</dbReference>
<reference evidence="1" key="1">
    <citation type="submission" date="2022-11" db="EMBL/GenBank/DDBJ databases">
        <title>Minimal conservation of predation-associated metabolite biosynthetic gene clusters underscores biosynthetic potential of Myxococcota including descriptions for ten novel species: Archangium lansinium sp. nov., Myxococcus landrumus sp. nov., Nannocystis bai.</title>
        <authorList>
            <person name="Ahearne A."/>
            <person name="Stevens C."/>
            <person name="Phillips K."/>
        </authorList>
    </citation>
    <scope>NUCLEOTIDE SEQUENCE</scope>
    <source>
        <strain evidence="1">Na p29</strain>
    </source>
</reference>
<dbReference type="AlphaFoldDB" id="A0A9X3F098"/>
<evidence type="ECO:0000313" key="1">
    <source>
        <dbReference type="EMBL" id="MCY1013598.1"/>
    </source>
</evidence>
<name>A0A9X3F098_9BACT</name>
<evidence type="ECO:0008006" key="3">
    <source>
        <dbReference type="Google" id="ProtNLM"/>
    </source>
</evidence>
<proteinExistence type="predicted"/>
<organism evidence="1 2">
    <name type="scientific">Nannocystis pusilla</name>
    <dbReference type="NCBI Taxonomy" id="889268"/>
    <lineage>
        <taxon>Bacteria</taxon>
        <taxon>Pseudomonadati</taxon>
        <taxon>Myxococcota</taxon>
        <taxon>Polyangia</taxon>
        <taxon>Nannocystales</taxon>
        <taxon>Nannocystaceae</taxon>
        <taxon>Nannocystis</taxon>
    </lineage>
</organism>
<sequence length="94" mass="10435">MRNRSWMLVPVFAVAAVACDKSTTPPDADVGGTYVVTRETPFFDSGCEQDRLGDGKLAKKTRFTLVAARPGCWTIKLEDEDETYIVPTQHVRAE</sequence>
<keyword evidence="2" id="KW-1185">Reference proteome</keyword>
<dbReference type="Proteomes" id="UP001150924">
    <property type="component" value="Unassembled WGS sequence"/>
</dbReference>